<dbReference type="EMBL" id="AFYH01104363">
    <property type="status" value="NOT_ANNOTATED_CDS"/>
    <property type="molecule type" value="Genomic_DNA"/>
</dbReference>
<dbReference type="FunCoup" id="H3B0Q4">
    <property type="interactions" value="119"/>
</dbReference>
<dbReference type="GO" id="GO:0005634">
    <property type="term" value="C:nucleus"/>
    <property type="evidence" value="ECO:0007669"/>
    <property type="project" value="TreeGrafter"/>
</dbReference>
<dbReference type="EMBL" id="AFYH01104365">
    <property type="status" value="NOT_ANNOTATED_CDS"/>
    <property type="molecule type" value="Genomic_DNA"/>
</dbReference>
<keyword evidence="2" id="KW-0863">Zinc-finger</keyword>
<evidence type="ECO:0000313" key="6">
    <source>
        <dbReference type="Ensembl" id="ENSLACP00000015475.1"/>
    </source>
</evidence>
<dbReference type="InParanoid" id="H3B0Q4"/>
<dbReference type="OMA" id="THEHWFH"/>
<dbReference type="eggNOG" id="ENOG502QQR4">
    <property type="taxonomic scope" value="Eukaryota"/>
</dbReference>
<feature type="region of interest" description="Disordered" evidence="4">
    <location>
        <begin position="514"/>
        <end position="566"/>
    </location>
</feature>
<protein>
    <submittedName>
        <fullName evidence="6">Zinc finger protein 804A</fullName>
    </submittedName>
</protein>
<dbReference type="InterPro" id="IPR013087">
    <property type="entry name" value="Znf_C2H2_type"/>
</dbReference>
<dbReference type="HOGENOM" id="CLU_276771_0_0_1"/>
<dbReference type="EMBL" id="AFYH01104364">
    <property type="status" value="NOT_ANNOTATED_CDS"/>
    <property type="molecule type" value="Genomic_DNA"/>
</dbReference>
<accession>H3B0Q4</accession>
<organism evidence="6 7">
    <name type="scientific">Latimeria chalumnae</name>
    <name type="common">Coelacanth</name>
    <dbReference type="NCBI Taxonomy" id="7897"/>
    <lineage>
        <taxon>Eukaryota</taxon>
        <taxon>Metazoa</taxon>
        <taxon>Chordata</taxon>
        <taxon>Craniata</taxon>
        <taxon>Vertebrata</taxon>
        <taxon>Euteleostomi</taxon>
        <taxon>Coelacanthiformes</taxon>
        <taxon>Coelacanthidae</taxon>
        <taxon>Latimeria</taxon>
    </lineage>
</organism>
<dbReference type="STRING" id="7897.ENSLACP00000015475"/>
<feature type="compositionally biased region" description="Basic and acidic residues" evidence="4">
    <location>
        <begin position="535"/>
        <end position="546"/>
    </location>
</feature>
<dbReference type="Proteomes" id="UP000008672">
    <property type="component" value="Unassembled WGS sequence"/>
</dbReference>
<feature type="domain" description="C2H2-type" evidence="5">
    <location>
        <begin position="22"/>
        <end position="44"/>
    </location>
</feature>
<evidence type="ECO:0000256" key="2">
    <source>
        <dbReference type="ARBA" id="ARBA00022771"/>
    </source>
</evidence>
<keyword evidence="3" id="KW-0862">Zinc</keyword>
<dbReference type="PANTHER" id="PTHR17614:SF13">
    <property type="entry name" value="ZINC FINGER PROTEIN 804A"/>
    <property type="match status" value="1"/>
</dbReference>
<reference evidence="7" key="1">
    <citation type="submission" date="2011-08" db="EMBL/GenBank/DDBJ databases">
        <title>The draft genome of Latimeria chalumnae.</title>
        <authorList>
            <person name="Di Palma F."/>
            <person name="Alfoldi J."/>
            <person name="Johnson J."/>
            <person name="Berlin A."/>
            <person name="Gnerre S."/>
            <person name="Jaffe D."/>
            <person name="MacCallum I."/>
            <person name="Young S."/>
            <person name="Walker B.J."/>
            <person name="Lander E."/>
            <person name="Lindblad-Toh K."/>
        </authorList>
    </citation>
    <scope>NUCLEOTIDE SEQUENCE [LARGE SCALE GENOMIC DNA]</scope>
    <source>
        <strain evidence="7">Wild caught</strain>
    </source>
</reference>
<keyword evidence="7" id="KW-1185">Reference proteome</keyword>
<dbReference type="InterPro" id="IPR052445">
    <property type="entry name" value="ZnF-G_patch_domain"/>
</dbReference>
<dbReference type="PROSITE" id="PS00028">
    <property type="entry name" value="ZINC_FINGER_C2H2_1"/>
    <property type="match status" value="1"/>
</dbReference>
<dbReference type="GeneTree" id="ENSGT00940000160909"/>
<dbReference type="GO" id="GO:0008270">
    <property type="term" value="F:zinc ion binding"/>
    <property type="evidence" value="ECO:0007669"/>
    <property type="project" value="UniProtKB-KW"/>
</dbReference>
<reference evidence="6" key="3">
    <citation type="submission" date="2025-09" db="UniProtKB">
        <authorList>
            <consortium name="Ensembl"/>
        </authorList>
    </citation>
    <scope>IDENTIFICATION</scope>
</reference>
<feature type="compositionally biased region" description="Basic residues" evidence="4">
    <location>
        <begin position="547"/>
        <end position="558"/>
    </location>
</feature>
<evidence type="ECO:0000256" key="1">
    <source>
        <dbReference type="ARBA" id="ARBA00022723"/>
    </source>
</evidence>
<reference evidence="6" key="2">
    <citation type="submission" date="2025-08" db="UniProtKB">
        <authorList>
            <consortium name="Ensembl"/>
        </authorList>
    </citation>
    <scope>IDENTIFICATION</scope>
</reference>
<gene>
    <name evidence="6" type="primary">ZNF804A</name>
</gene>
<dbReference type="InterPro" id="IPR036236">
    <property type="entry name" value="Znf_C2H2_sf"/>
</dbReference>
<evidence type="ECO:0000256" key="4">
    <source>
        <dbReference type="SAM" id="MobiDB-lite"/>
    </source>
</evidence>
<evidence type="ECO:0000313" key="7">
    <source>
        <dbReference type="Proteomes" id="UP000008672"/>
    </source>
</evidence>
<dbReference type="PANTHER" id="PTHR17614">
    <property type="entry name" value="ZINC FINGER-CONTAINING"/>
    <property type="match status" value="1"/>
</dbReference>
<sequence length="1127" mass="128655">DCTGKERKIEKALEDLKANFYCELCDKQYYKHQEFDNHINSYDHAHKQRLKELKHREFARNVASKSRKDEKKQEKALKRLHKLAELRKEAECAPGSGPMFKSTTVAVVDTTKDFQQSAKTDTVDKPEDQTYTVAYKTQNCIDVNSEITNESEGERSENSNLGKQFRGSHGQKIGFSFSFPKKASVKLESSAAVFYENSEEGSIELGFSQKSRTVPGACNLQATLLTEDDLSSNEKHNCIIPLVEKCSNRGELSQVQESNSLPGGKENNESELHFYQCIQPENFEVKTTHNHMEANSLREQTLLKDTITSNLLETTDLIKTQTAEEASSITEKLHCSLEEDISEENKTLVTTLIAHNDFKNQDIPSGVHGSSNVEDDSSLLQSEQVISKKQNDPFIPILSKDGSTILQWPSEMLLFTSTAPAISYSCNPLYFDFKSTKSKDSLEKSKVDHNVVMCNTEKNIEGFSSAHKQINQPRNYFNQTQTEQNEDSSIKEQIIDEGYVRLCEEPDLVSCMVKNKQKHRKSEQHSNSVRHGNKKNHELRTRDGKYFHKNRNRKRKKREFPSQHMQYMEWDKKLQLRTLEDSEDQFGDHWESSDVKQSQSPYKLDDDCNKRLKETEAQKQNNECSDCGSEKTVYRNENCFNSDNIESNNRTSHRQSHQSSVFLKSHRGHLPFYKYKREVKTSKSTLEHKFRGHYNSEKCFYDSYSTKRGIDSLLDEIDGSHPKRRLFTHTSSTDGCSYRQSYALTKYGSHNSCSNVECKPKKKRKRKRIRGSHCFTEIENENNAEMNYISAESVNLLNTEPKKKSLQPENTVNMDIVSAAEQNRSYKSLFMKNNPTDSLPDVVYPESLVVEDCILPPATTFERTFNQKESQEILSIHEVKIPYKKTVVYANMEHCTPQVKSCHYETCQTMMQNKVNEENNEWLQHCIGNKGSQQAIQFKEAQIPCHDPIITEKGTLTFTPEQALACSSEGDEKYMNLQFQAYSHNLHQHMLANKIKLALPTTTVTPTTSLQPLPLQHQLSSTSVTTIHHTILQQHAAAVAACKFFQPHQQFLPQVPPLSRTLLPHVSLGWPPGHRPGPTLLASPQIPMIPATTLHPGHLTLHPLPHATLLPPLFSPHPAVISLQPLF</sequence>
<name>H3B0Q4_LATCH</name>
<evidence type="ECO:0000259" key="5">
    <source>
        <dbReference type="PROSITE" id="PS00028"/>
    </source>
</evidence>
<keyword evidence="1" id="KW-0479">Metal-binding</keyword>
<dbReference type="SUPFAM" id="SSF57667">
    <property type="entry name" value="beta-beta-alpha zinc fingers"/>
    <property type="match status" value="1"/>
</dbReference>
<evidence type="ECO:0000256" key="3">
    <source>
        <dbReference type="ARBA" id="ARBA00022833"/>
    </source>
</evidence>
<dbReference type="Ensembl" id="ENSLACT00000015582.1">
    <property type="protein sequence ID" value="ENSLACP00000015475.1"/>
    <property type="gene ID" value="ENSLACG00000013625.1"/>
</dbReference>
<dbReference type="AlphaFoldDB" id="H3B0Q4"/>
<proteinExistence type="predicted"/>